<dbReference type="PANTHER" id="PTHR46558:SF4">
    <property type="entry name" value="DNA-BIDING PHAGE PROTEIN"/>
    <property type="match status" value="1"/>
</dbReference>
<dbReference type="Proteomes" id="UP000310334">
    <property type="component" value="Unassembled WGS sequence"/>
</dbReference>
<dbReference type="InterPro" id="IPR001387">
    <property type="entry name" value="Cro/C1-type_HTH"/>
</dbReference>
<evidence type="ECO:0000313" key="2">
    <source>
        <dbReference type="EMBL" id="THF75058.1"/>
    </source>
</evidence>
<protein>
    <submittedName>
        <fullName evidence="2">Helix-turn-helix transcriptional regulator</fullName>
    </submittedName>
</protein>
<keyword evidence="3" id="KW-1185">Reference proteome</keyword>
<dbReference type="AlphaFoldDB" id="A0A4S4BKM2"/>
<dbReference type="PANTHER" id="PTHR46558">
    <property type="entry name" value="TRACRIPTIONAL REGULATORY PROTEIN-RELATED-RELATED"/>
    <property type="match status" value="1"/>
</dbReference>
<dbReference type="SMART" id="SM00530">
    <property type="entry name" value="HTH_XRE"/>
    <property type="match status" value="1"/>
</dbReference>
<dbReference type="EMBL" id="SSNT01000030">
    <property type="protein sequence ID" value="THF75058.1"/>
    <property type="molecule type" value="Genomic_DNA"/>
</dbReference>
<accession>A0A4S4BKM2</accession>
<dbReference type="PROSITE" id="PS50943">
    <property type="entry name" value="HTH_CROC1"/>
    <property type="match status" value="1"/>
</dbReference>
<gene>
    <name evidence="2" type="ORF">E6W99_24280</name>
</gene>
<dbReference type="Gene3D" id="1.10.260.40">
    <property type="entry name" value="lambda repressor-like DNA-binding domains"/>
    <property type="match status" value="1"/>
</dbReference>
<dbReference type="Pfam" id="PF01381">
    <property type="entry name" value="HTH_3"/>
    <property type="match status" value="1"/>
</dbReference>
<dbReference type="RefSeq" id="WP_136358701.1">
    <property type="nucleotide sequence ID" value="NZ_CP046266.1"/>
</dbReference>
<dbReference type="OrthoDB" id="6386941at2"/>
<evidence type="ECO:0000313" key="3">
    <source>
        <dbReference type="Proteomes" id="UP000310334"/>
    </source>
</evidence>
<reference evidence="2 3" key="1">
    <citation type="submission" date="2019-04" db="EMBL/GenBank/DDBJ databases">
        <title>Bacillus sediminilitoris sp. nov., isolated from a tidal flat sediment on the East China Sea.</title>
        <authorList>
            <person name="Wei Y."/>
            <person name="Mao H."/>
            <person name="Fang J."/>
        </authorList>
    </citation>
    <scope>NUCLEOTIDE SEQUENCE [LARGE SCALE GENOMIC DNA]</scope>
    <source>
        <strain evidence="2 3">DSL-17</strain>
    </source>
</reference>
<dbReference type="CDD" id="cd00093">
    <property type="entry name" value="HTH_XRE"/>
    <property type="match status" value="1"/>
</dbReference>
<sequence>MKHGVRNSVKEFRKEKGITQDQLAESISVTRQTIIAIEKQRYEPSIGTAIKLANVLDCSLDKLFWIEGDV</sequence>
<dbReference type="GO" id="GO:0003677">
    <property type="term" value="F:DNA binding"/>
    <property type="evidence" value="ECO:0007669"/>
    <property type="project" value="UniProtKB-KW"/>
</dbReference>
<dbReference type="InterPro" id="IPR010982">
    <property type="entry name" value="Lambda_DNA-bd_dom_sf"/>
</dbReference>
<name>A0A4S4BKM2_9BACI</name>
<comment type="caution">
    <text evidence="2">The sequence shown here is derived from an EMBL/GenBank/DDBJ whole genome shotgun (WGS) entry which is preliminary data.</text>
</comment>
<keyword evidence="1" id="KW-0238">DNA-binding</keyword>
<proteinExistence type="predicted"/>
<organism evidence="2 3">
    <name type="scientific">Metabacillus sediminilitoris</name>
    <dbReference type="NCBI Taxonomy" id="2567941"/>
    <lineage>
        <taxon>Bacteria</taxon>
        <taxon>Bacillati</taxon>
        <taxon>Bacillota</taxon>
        <taxon>Bacilli</taxon>
        <taxon>Bacillales</taxon>
        <taxon>Bacillaceae</taxon>
        <taxon>Metabacillus</taxon>
    </lineage>
</organism>
<evidence type="ECO:0000256" key="1">
    <source>
        <dbReference type="ARBA" id="ARBA00023125"/>
    </source>
</evidence>
<dbReference type="SUPFAM" id="SSF47413">
    <property type="entry name" value="lambda repressor-like DNA-binding domains"/>
    <property type="match status" value="1"/>
</dbReference>